<keyword evidence="1" id="KW-0732">Signal</keyword>
<evidence type="ECO:0000256" key="1">
    <source>
        <dbReference type="SAM" id="SignalP"/>
    </source>
</evidence>
<reference evidence="2" key="1">
    <citation type="submission" date="2022-10" db="EMBL/GenBank/DDBJ databases">
        <authorList>
            <person name="Chen Y."/>
            <person name="Dougan E. K."/>
            <person name="Chan C."/>
            <person name="Rhodes N."/>
            <person name="Thang M."/>
        </authorList>
    </citation>
    <scope>NUCLEOTIDE SEQUENCE</scope>
</reference>
<name>A0A9P1FKV1_9DINO</name>
<keyword evidence="4" id="KW-1185">Reference proteome</keyword>
<dbReference type="PANTHER" id="PTHR11183">
    <property type="entry name" value="GLYCOGENIN SUBFAMILY MEMBER"/>
    <property type="match status" value="1"/>
</dbReference>
<comment type="caution">
    <text evidence="2">The sequence shown here is derived from an EMBL/GenBank/DDBJ whole genome shotgun (WGS) entry which is preliminary data.</text>
</comment>
<evidence type="ECO:0000313" key="3">
    <source>
        <dbReference type="EMBL" id="CAL4765019.1"/>
    </source>
</evidence>
<dbReference type="AlphaFoldDB" id="A0A9P1FKV1"/>
<dbReference type="EMBL" id="CAMXCT030000360">
    <property type="protein sequence ID" value="CAL4765019.1"/>
    <property type="molecule type" value="Genomic_DNA"/>
</dbReference>
<proteinExistence type="predicted"/>
<dbReference type="InterPro" id="IPR029044">
    <property type="entry name" value="Nucleotide-diphossugar_trans"/>
</dbReference>
<dbReference type="EMBL" id="CAMXCT010000360">
    <property type="protein sequence ID" value="CAI3977707.1"/>
    <property type="molecule type" value="Genomic_DNA"/>
</dbReference>
<gene>
    <name evidence="2" type="ORF">C1SCF055_LOCUS5827</name>
</gene>
<dbReference type="Gene3D" id="3.90.550.10">
    <property type="entry name" value="Spore Coat Polysaccharide Biosynthesis Protein SpsA, Chain A"/>
    <property type="match status" value="1"/>
</dbReference>
<dbReference type="SUPFAM" id="SSF53448">
    <property type="entry name" value="Nucleotide-diphospho-sugar transferases"/>
    <property type="match status" value="1"/>
</dbReference>
<protein>
    <recommendedName>
        <fullName evidence="5">Hexosyltransferase</fullName>
    </recommendedName>
</protein>
<accession>A0A9P1FKV1</accession>
<feature type="signal peptide" evidence="1">
    <location>
        <begin position="1"/>
        <end position="15"/>
    </location>
</feature>
<dbReference type="Proteomes" id="UP001152797">
    <property type="component" value="Unassembled WGS sequence"/>
</dbReference>
<dbReference type="InterPro" id="IPR050587">
    <property type="entry name" value="GNT1/Glycosyltrans_8"/>
</dbReference>
<evidence type="ECO:0000313" key="2">
    <source>
        <dbReference type="EMBL" id="CAI3977707.1"/>
    </source>
</evidence>
<feature type="chain" id="PRO_5043272001" description="Hexosyltransferase" evidence="1">
    <location>
        <begin position="16"/>
        <end position="669"/>
    </location>
</feature>
<organism evidence="2">
    <name type="scientific">Cladocopium goreaui</name>
    <dbReference type="NCBI Taxonomy" id="2562237"/>
    <lineage>
        <taxon>Eukaryota</taxon>
        <taxon>Sar</taxon>
        <taxon>Alveolata</taxon>
        <taxon>Dinophyceae</taxon>
        <taxon>Suessiales</taxon>
        <taxon>Symbiodiniaceae</taxon>
        <taxon>Cladocopium</taxon>
    </lineage>
</organism>
<evidence type="ECO:0000313" key="4">
    <source>
        <dbReference type="Proteomes" id="UP001152797"/>
    </source>
</evidence>
<dbReference type="EMBL" id="CAMXCT020000360">
    <property type="protein sequence ID" value="CAL1131082.1"/>
    <property type="molecule type" value="Genomic_DNA"/>
</dbReference>
<dbReference type="OrthoDB" id="2014201at2759"/>
<sequence length="669" mass="74330">MWLWLLPACVVAYHAYDHSCGWTNKQVLWQRLRRRADAVLAGEIPWTRESWVEQISEELVNCPFGVHVLQLLNLNAAGTTAAKLLDFSGSKTMGFGLYNLVGLLDIALTGWPSFGFLHKICRSRLHDHCAGRLATKPAAAAVVVAAQAARRNLEKNMSSRTIDGLVNDLDLLNELRMALEGVRKMWFLRWEGNDMSDESLVSRWLGLDSQQPCCQMWAELASLQGSLRRRFEMPCASGHRRWDGAVCPACRLPAQAFWLDEREVAEAAVAELAELSKVRHLTHPAQRFQPHMSDNSQDFPGSFAIATVLTSEDLFRSIRHDGQGSGHSGDEDVADANAIVLAYVDALRTLAFSIQKTSSQKPLLVLLSLRTGESLPKEAQDSLEALEEQGLTKLLHLPVPPQHLWPRAWGKLQLWKPRGYDLILYMDADTLVLDNLEGLFHAATAIPNFAVAAALTRSMMGLNGGVMLLRPSLQIFTALQQSLEELPSWQGISRWTGRPWWNAPPVPVQTLDASNETVPTVSDFGSYGDQDHLNEWLATSFDFHGELMLDGSDCRKQPWHVSYDAVRDGPKVASLGGFCTLPVGFNFCATAGCLRQLASGEHALAREALASTAVTAGVRVLHWPGALRKPWQRCYPATRSRLDVLWWQVFNEACAKAPAKAPCRVRCFD</sequence>
<evidence type="ECO:0008006" key="5">
    <source>
        <dbReference type="Google" id="ProtNLM"/>
    </source>
</evidence>
<reference evidence="3 4" key="2">
    <citation type="submission" date="2024-05" db="EMBL/GenBank/DDBJ databases">
        <authorList>
            <person name="Chen Y."/>
            <person name="Shah S."/>
            <person name="Dougan E. K."/>
            <person name="Thang M."/>
            <person name="Chan C."/>
        </authorList>
    </citation>
    <scope>NUCLEOTIDE SEQUENCE [LARGE SCALE GENOMIC DNA]</scope>
</reference>